<evidence type="ECO:0000313" key="1">
    <source>
        <dbReference type="EMBL" id="CAB3401814.1"/>
    </source>
</evidence>
<evidence type="ECO:0000313" key="2">
    <source>
        <dbReference type="Proteomes" id="UP000494206"/>
    </source>
</evidence>
<accession>A0A8S1EQY7</accession>
<dbReference type="Proteomes" id="UP000494206">
    <property type="component" value="Unassembled WGS sequence"/>
</dbReference>
<organism evidence="1 2">
    <name type="scientific">Caenorhabditis bovis</name>
    <dbReference type="NCBI Taxonomy" id="2654633"/>
    <lineage>
        <taxon>Eukaryota</taxon>
        <taxon>Metazoa</taxon>
        <taxon>Ecdysozoa</taxon>
        <taxon>Nematoda</taxon>
        <taxon>Chromadorea</taxon>
        <taxon>Rhabditida</taxon>
        <taxon>Rhabditina</taxon>
        <taxon>Rhabditomorpha</taxon>
        <taxon>Rhabditoidea</taxon>
        <taxon>Rhabditidae</taxon>
        <taxon>Peloderinae</taxon>
        <taxon>Caenorhabditis</taxon>
    </lineage>
</organism>
<dbReference type="AlphaFoldDB" id="A0A8S1EQY7"/>
<name>A0A8S1EQY7_9PELO</name>
<gene>
    <name evidence="1" type="ORF">CBOVIS_LOCUS4508</name>
</gene>
<keyword evidence="2" id="KW-1185">Reference proteome</keyword>
<proteinExistence type="predicted"/>
<sequence>MLVNLVPFGEQARRMTDKKPTVASGDIDDDQMSDMIYWMAIEKIRDELVNGGAIVGSIGPHQPAFLHIRLCDECRKAVRSDFAGYPATIEISLCHECYKSSGFVDEDETK</sequence>
<protein>
    <submittedName>
        <fullName evidence="1">Uncharacterized protein</fullName>
    </submittedName>
</protein>
<reference evidence="1 2" key="1">
    <citation type="submission" date="2020-04" db="EMBL/GenBank/DDBJ databases">
        <authorList>
            <person name="Laetsch R D."/>
            <person name="Stevens L."/>
            <person name="Kumar S."/>
            <person name="Blaxter L. M."/>
        </authorList>
    </citation>
    <scope>NUCLEOTIDE SEQUENCE [LARGE SCALE GENOMIC DNA]</scope>
</reference>
<comment type="caution">
    <text evidence="1">The sequence shown here is derived from an EMBL/GenBank/DDBJ whole genome shotgun (WGS) entry which is preliminary data.</text>
</comment>
<dbReference type="EMBL" id="CADEPM010000003">
    <property type="protein sequence ID" value="CAB3401814.1"/>
    <property type="molecule type" value="Genomic_DNA"/>
</dbReference>